<organism evidence="1 2">
    <name type="scientific">Nonlabens tegetincola</name>
    <dbReference type="NCBI Taxonomy" id="323273"/>
    <lineage>
        <taxon>Bacteria</taxon>
        <taxon>Pseudomonadati</taxon>
        <taxon>Bacteroidota</taxon>
        <taxon>Flavobacteriia</taxon>
        <taxon>Flavobacteriales</taxon>
        <taxon>Flavobacteriaceae</taxon>
        <taxon>Nonlabens</taxon>
    </lineage>
</organism>
<accession>A0A090QN69</accession>
<keyword evidence="2" id="KW-1185">Reference proteome</keyword>
<reference evidence="1" key="1">
    <citation type="journal article" date="2014" name="Genome Announc.">
        <title>Draft Genome Sequences of Marine Flavobacterium Nonlabens Strains NR17, NR24, NR27, NR32, NR33, and Ara13.</title>
        <authorList>
            <person name="Nakanishi M."/>
            <person name="Meirelles P."/>
            <person name="Suzuki R."/>
            <person name="Takatani N."/>
            <person name="Mino S."/>
            <person name="Suda W."/>
            <person name="Oshima K."/>
            <person name="Hattori M."/>
            <person name="Ohkuma M."/>
            <person name="Hosokawa M."/>
            <person name="Miyashita K."/>
            <person name="Thompson F.L."/>
            <person name="Niwa A."/>
            <person name="Sawabe T."/>
            <person name="Sawabe T."/>
        </authorList>
    </citation>
    <scope>NUCLEOTIDE SEQUENCE [LARGE SCALE GENOMIC DNA]</scope>
    <source>
        <strain evidence="1">JCM 19294</strain>
    </source>
</reference>
<gene>
    <name evidence="1" type="ORF">JCM19294_452</name>
</gene>
<dbReference type="Proteomes" id="UP000029221">
    <property type="component" value="Unassembled WGS sequence"/>
</dbReference>
<proteinExistence type="predicted"/>
<dbReference type="eggNOG" id="ENOG502ZAZ0">
    <property type="taxonomic scope" value="Bacteria"/>
</dbReference>
<evidence type="ECO:0000313" key="1">
    <source>
        <dbReference type="EMBL" id="GAK96946.1"/>
    </source>
</evidence>
<comment type="caution">
    <text evidence="1">The sequence shown here is derived from an EMBL/GenBank/DDBJ whole genome shotgun (WGS) entry which is preliminary data.</text>
</comment>
<dbReference type="EMBL" id="BBML01000004">
    <property type="protein sequence ID" value="GAK96946.1"/>
    <property type="molecule type" value="Genomic_DNA"/>
</dbReference>
<dbReference type="InterPro" id="IPR046584">
    <property type="entry name" value="DUF6642"/>
</dbReference>
<name>A0A090QN69_9FLAO</name>
<dbReference type="RefSeq" id="WP_042278512.1">
    <property type="nucleotide sequence ID" value="NZ_BBML01000004.1"/>
</dbReference>
<dbReference type="STRING" id="319236.BST91_03620"/>
<evidence type="ECO:0000313" key="2">
    <source>
        <dbReference type="Proteomes" id="UP000029221"/>
    </source>
</evidence>
<dbReference type="AlphaFoldDB" id="A0A090QN69"/>
<dbReference type="Pfam" id="PF20347">
    <property type="entry name" value="DUF6642"/>
    <property type="match status" value="1"/>
</dbReference>
<sequence>MNNLEIAYTDVENFIYCLEVVPDADVEQSTEVVLILEHLVKQQHITSIYKACDTIEGLEESLNHLLYDDHNFKNYEIIYLVLPGEANSILINGYYYSIEEIAELFEGKMDGKVIHFANKKLLDLTDEESQYFLDVTGARAVSGYGVSSPNTSSAYTIDRLFFNLFYEDDDIKEVVEHMFRKQYALCKLLDFRLYY</sequence>
<protein>
    <submittedName>
        <fullName evidence="1">Uncharacterized protein</fullName>
    </submittedName>
</protein>